<dbReference type="InterPro" id="IPR013216">
    <property type="entry name" value="Methyltransf_11"/>
</dbReference>
<dbReference type="PANTHER" id="PTHR43464:SF19">
    <property type="entry name" value="UBIQUINONE BIOSYNTHESIS O-METHYLTRANSFERASE, MITOCHONDRIAL"/>
    <property type="match status" value="1"/>
</dbReference>
<dbReference type="RefSeq" id="WP_272463854.1">
    <property type="nucleotide sequence ID" value="NZ_JAPFQL010000132.1"/>
</dbReference>
<dbReference type="CDD" id="cd02440">
    <property type="entry name" value="AdoMet_MTases"/>
    <property type="match status" value="1"/>
</dbReference>
<dbReference type="InterPro" id="IPR029063">
    <property type="entry name" value="SAM-dependent_MTases_sf"/>
</dbReference>
<dbReference type="PANTHER" id="PTHR43464">
    <property type="entry name" value="METHYLTRANSFERASE"/>
    <property type="match status" value="1"/>
</dbReference>
<keyword evidence="3" id="KW-0949">S-adenosyl-L-methionine</keyword>
<dbReference type="Gene3D" id="3.40.50.150">
    <property type="entry name" value="Vaccinia Virus protein VP39"/>
    <property type="match status" value="1"/>
</dbReference>
<reference evidence="5 6" key="1">
    <citation type="submission" date="2022-11" db="EMBL/GenBank/DDBJ databases">
        <title>Anaerobic phenanthrene biodegradation by a DNRA strain PheN6.</title>
        <authorList>
            <person name="Zhang Z."/>
        </authorList>
    </citation>
    <scope>NUCLEOTIDE SEQUENCE [LARGE SCALE GENOMIC DNA]</scope>
    <source>
        <strain evidence="5 6">PheN6</strain>
    </source>
</reference>
<keyword evidence="2" id="KW-0808">Transferase</keyword>
<evidence type="ECO:0000256" key="1">
    <source>
        <dbReference type="ARBA" id="ARBA00022603"/>
    </source>
</evidence>
<dbReference type="GO" id="GO:0032259">
    <property type="term" value="P:methylation"/>
    <property type="evidence" value="ECO:0007669"/>
    <property type="project" value="UniProtKB-KW"/>
</dbReference>
<feature type="domain" description="Methyltransferase type 11" evidence="4">
    <location>
        <begin position="45"/>
        <end position="144"/>
    </location>
</feature>
<dbReference type="SUPFAM" id="SSF53335">
    <property type="entry name" value="S-adenosyl-L-methionine-dependent methyltransferases"/>
    <property type="match status" value="1"/>
</dbReference>
<sequence>MADNTFRGGMDPWLERLGNLRNVVRQEMVGRQLGEHLGAHPLRVLDVGAGQGTQAVRLAAAGHHVTAVEPDGRMREAFATYAAGLAEPADIRLLPGDLQTLGAVLGDDALFDAVLCHGVLMYLPDASDAVARLAARVAPNGFLSLVARNGPAMAWRPSIRGDWPAALTMLDEIQAASAQGRDARYVNEIGVPARADSLDSLTAHCDAAGLRVEAWYGIRVASDGVPVDAPTPPPDELTLILDVEERLGRTDPYRALGTLLHVIARRP</sequence>
<dbReference type="EMBL" id="JAPFQL010000132">
    <property type="protein sequence ID" value="MDC5699298.1"/>
    <property type="molecule type" value="Genomic_DNA"/>
</dbReference>
<proteinExistence type="predicted"/>
<dbReference type="GO" id="GO:0008168">
    <property type="term" value="F:methyltransferase activity"/>
    <property type="evidence" value="ECO:0007669"/>
    <property type="project" value="UniProtKB-KW"/>
</dbReference>
<keyword evidence="1 5" id="KW-0489">Methyltransferase</keyword>
<evidence type="ECO:0000256" key="3">
    <source>
        <dbReference type="ARBA" id="ARBA00022691"/>
    </source>
</evidence>
<evidence type="ECO:0000259" key="4">
    <source>
        <dbReference type="Pfam" id="PF08241"/>
    </source>
</evidence>
<organism evidence="5 6">
    <name type="scientific">Intrasporangium calvum</name>
    <dbReference type="NCBI Taxonomy" id="53358"/>
    <lineage>
        <taxon>Bacteria</taxon>
        <taxon>Bacillati</taxon>
        <taxon>Actinomycetota</taxon>
        <taxon>Actinomycetes</taxon>
        <taxon>Micrococcales</taxon>
        <taxon>Intrasporangiaceae</taxon>
        <taxon>Intrasporangium</taxon>
    </lineage>
</organism>
<dbReference type="Proteomes" id="UP001150259">
    <property type="component" value="Unassembled WGS sequence"/>
</dbReference>
<comment type="caution">
    <text evidence="5">The sequence shown here is derived from an EMBL/GenBank/DDBJ whole genome shotgun (WGS) entry which is preliminary data.</text>
</comment>
<protein>
    <submittedName>
        <fullName evidence="5">Methyltransferase domain-containing protein</fullName>
    </submittedName>
</protein>
<evidence type="ECO:0000313" key="6">
    <source>
        <dbReference type="Proteomes" id="UP001150259"/>
    </source>
</evidence>
<name>A0ABT5GM44_9MICO</name>
<evidence type="ECO:0000313" key="5">
    <source>
        <dbReference type="EMBL" id="MDC5699298.1"/>
    </source>
</evidence>
<accession>A0ABT5GM44</accession>
<dbReference type="Pfam" id="PF08241">
    <property type="entry name" value="Methyltransf_11"/>
    <property type="match status" value="1"/>
</dbReference>
<keyword evidence="6" id="KW-1185">Reference proteome</keyword>
<gene>
    <name evidence="5" type="ORF">OO014_18780</name>
</gene>
<evidence type="ECO:0000256" key="2">
    <source>
        <dbReference type="ARBA" id="ARBA00022679"/>
    </source>
</evidence>